<sequence>MKLNLGCGLTRIPDFTGVDIIKTPVTDIVHDLNVFPYPFPDNSAEEIILDNVLEHLDDTIKVMEELYRIAQPAALIKVYVPYFKSNSAFTDPTHQHFFTETSFKYFAPDHPFHFYTHANFKVLQTKLINHTQYRDAKHLLRNLLPCKKILNYFLFNIYDEIHFELETLK</sequence>
<evidence type="ECO:0000259" key="1">
    <source>
        <dbReference type="Pfam" id="PF08241"/>
    </source>
</evidence>
<reference evidence="3" key="1">
    <citation type="submission" date="2017-09" db="EMBL/GenBank/DDBJ databases">
        <title>Depth-based differentiation of microbial function through sediment-hosted aquifers and enrichment of novel symbionts in the deep terrestrial subsurface.</title>
        <authorList>
            <person name="Probst A.J."/>
            <person name="Ladd B."/>
            <person name="Jarett J.K."/>
            <person name="Geller-Mcgrath D.E."/>
            <person name="Sieber C.M.K."/>
            <person name="Emerson J.B."/>
            <person name="Anantharaman K."/>
            <person name="Thomas B.C."/>
            <person name="Malmstrom R."/>
            <person name="Stieglmeier M."/>
            <person name="Klingl A."/>
            <person name="Woyke T."/>
            <person name="Ryan C.M."/>
            <person name="Banfield J.F."/>
        </authorList>
    </citation>
    <scope>NUCLEOTIDE SEQUENCE [LARGE SCALE GENOMIC DNA]</scope>
</reference>
<dbReference type="EMBL" id="PFAL01000018">
    <property type="protein sequence ID" value="PIR95490.1"/>
    <property type="molecule type" value="Genomic_DNA"/>
</dbReference>
<protein>
    <submittedName>
        <fullName evidence="2">Class I SAM-dependent methyltransferase</fullName>
    </submittedName>
</protein>
<feature type="domain" description="Methyltransferase type 11" evidence="1">
    <location>
        <begin position="30"/>
        <end position="73"/>
    </location>
</feature>
<dbReference type="SUPFAM" id="SSF53335">
    <property type="entry name" value="S-adenosyl-L-methionine-dependent methyltransferases"/>
    <property type="match status" value="1"/>
</dbReference>
<dbReference type="Pfam" id="PF08241">
    <property type="entry name" value="Methyltransf_11"/>
    <property type="match status" value="1"/>
</dbReference>
<evidence type="ECO:0000313" key="3">
    <source>
        <dbReference type="Proteomes" id="UP000229972"/>
    </source>
</evidence>
<dbReference type="InterPro" id="IPR029063">
    <property type="entry name" value="SAM-dependent_MTases_sf"/>
</dbReference>
<accession>A0A2H0VB04</accession>
<proteinExistence type="predicted"/>
<gene>
    <name evidence="2" type="ORF">COT93_02145</name>
</gene>
<dbReference type="InterPro" id="IPR013216">
    <property type="entry name" value="Methyltransf_11"/>
</dbReference>
<dbReference type="Proteomes" id="UP000229972">
    <property type="component" value="Unassembled WGS sequence"/>
</dbReference>
<keyword evidence="2" id="KW-0489">Methyltransferase</keyword>
<name>A0A2H0VB04_9BACT</name>
<evidence type="ECO:0000313" key="2">
    <source>
        <dbReference type="EMBL" id="PIR95490.1"/>
    </source>
</evidence>
<organism evidence="2 3">
    <name type="scientific">Candidatus Falkowbacteria bacterium CG10_big_fil_rev_8_21_14_0_10_37_18</name>
    <dbReference type="NCBI Taxonomy" id="1974562"/>
    <lineage>
        <taxon>Bacteria</taxon>
        <taxon>Candidatus Falkowiibacteriota</taxon>
    </lineage>
</organism>
<dbReference type="GO" id="GO:0032259">
    <property type="term" value="P:methylation"/>
    <property type="evidence" value="ECO:0007669"/>
    <property type="project" value="UniProtKB-KW"/>
</dbReference>
<dbReference type="AlphaFoldDB" id="A0A2H0VB04"/>
<dbReference type="GO" id="GO:0008757">
    <property type="term" value="F:S-adenosylmethionine-dependent methyltransferase activity"/>
    <property type="evidence" value="ECO:0007669"/>
    <property type="project" value="InterPro"/>
</dbReference>
<keyword evidence="2" id="KW-0808">Transferase</keyword>
<comment type="caution">
    <text evidence="2">The sequence shown here is derived from an EMBL/GenBank/DDBJ whole genome shotgun (WGS) entry which is preliminary data.</text>
</comment>
<dbReference type="Gene3D" id="3.40.50.150">
    <property type="entry name" value="Vaccinia Virus protein VP39"/>
    <property type="match status" value="1"/>
</dbReference>